<gene>
    <name evidence="3" type="ORF">F0562_027744</name>
</gene>
<evidence type="ECO:0000256" key="2">
    <source>
        <dbReference type="SAM" id="Phobius"/>
    </source>
</evidence>
<feature type="region of interest" description="Disordered" evidence="1">
    <location>
        <begin position="1"/>
        <end position="216"/>
    </location>
</feature>
<proteinExistence type="predicted"/>
<keyword evidence="2" id="KW-0812">Transmembrane</keyword>
<dbReference type="EMBL" id="CM018038">
    <property type="protein sequence ID" value="KAA8538136.1"/>
    <property type="molecule type" value="Genomic_DNA"/>
</dbReference>
<keyword evidence="2" id="KW-0472">Membrane</keyword>
<feature type="compositionally biased region" description="Pro residues" evidence="1">
    <location>
        <begin position="136"/>
        <end position="147"/>
    </location>
</feature>
<name>A0A5J5B744_9ASTE</name>
<feature type="transmembrane region" description="Helical" evidence="2">
    <location>
        <begin position="270"/>
        <end position="290"/>
    </location>
</feature>
<feature type="compositionally biased region" description="Pro residues" evidence="1">
    <location>
        <begin position="178"/>
        <end position="192"/>
    </location>
</feature>
<feature type="compositionally biased region" description="Low complexity" evidence="1">
    <location>
        <begin position="55"/>
        <end position="72"/>
    </location>
</feature>
<feature type="compositionally biased region" description="Low complexity" evidence="1">
    <location>
        <begin position="82"/>
        <end position="103"/>
    </location>
</feature>
<dbReference type="Pfam" id="PF04749">
    <property type="entry name" value="PLAC8"/>
    <property type="match status" value="1"/>
</dbReference>
<dbReference type="OrthoDB" id="1045822at2759"/>
<feature type="compositionally biased region" description="Low complexity" evidence="1">
    <location>
        <begin position="164"/>
        <end position="177"/>
    </location>
</feature>
<accession>A0A5J5B744</accession>
<dbReference type="Proteomes" id="UP000325577">
    <property type="component" value="Linkage Group LG15"/>
</dbReference>
<keyword evidence="2" id="KW-1133">Transmembrane helix</keyword>
<organism evidence="3 4">
    <name type="scientific">Nyssa sinensis</name>
    <dbReference type="NCBI Taxonomy" id="561372"/>
    <lineage>
        <taxon>Eukaryota</taxon>
        <taxon>Viridiplantae</taxon>
        <taxon>Streptophyta</taxon>
        <taxon>Embryophyta</taxon>
        <taxon>Tracheophyta</taxon>
        <taxon>Spermatophyta</taxon>
        <taxon>Magnoliopsida</taxon>
        <taxon>eudicotyledons</taxon>
        <taxon>Gunneridae</taxon>
        <taxon>Pentapetalae</taxon>
        <taxon>asterids</taxon>
        <taxon>Cornales</taxon>
        <taxon>Nyssaceae</taxon>
        <taxon>Nyssa</taxon>
    </lineage>
</organism>
<reference evidence="3 4" key="1">
    <citation type="submission" date="2019-09" db="EMBL/GenBank/DDBJ databases">
        <title>A chromosome-level genome assembly of the Chinese tupelo Nyssa sinensis.</title>
        <authorList>
            <person name="Yang X."/>
            <person name="Kang M."/>
            <person name="Yang Y."/>
            <person name="Xiong H."/>
            <person name="Wang M."/>
            <person name="Zhang Z."/>
            <person name="Wang Z."/>
            <person name="Wu H."/>
            <person name="Ma T."/>
            <person name="Liu J."/>
            <person name="Xi Z."/>
        </authorList>
    </citation>
    <scope>NUCLEOTIDE SEQUENCE [LARGE SCALE GENOMIC DNA]</scope>
    <source>
        <strain evidence="3">J267</strain>
        <tissue evidence="3">Leaf</tissue>
    </source>
</reference>
<dbReference type="NCBIfam" id="TIGR01571">
    <property type="entry name" value="A_thal_Cys_rich"/>
    <property type="match status" value="1"/>
</dbReference>
<evidence type="ECO:0000256" key="1">
    <source>
        <dbReference type="SAM" id="MobiDB-lite"/>
    </source>
</evidence>
<keyword evidence="4" id="KW-1185">Reference proteome</keyword>
<dbReference type="AlphaFoldDB" id="A0A5J5B744"/>
<protein>
    <submittedName>
        <fullName evidence="3">Uncharacterized protein</fullName>
    </submittedName>
</protein>
<evidence type="ECO:0000313" key="4">
    <source>
        <dbReference type="Proteomes" id="UP000325577"/>
    </source>
</evidence>
<sequence length="366" mass="41437">MDRPDQADPSLYYHARPESDPQPQEYQYEAGTLDDVPPPIYETCYNDENQQETYQQQSSNPPENDQQSQQQFEPPPPPPQSQEPAHYQPQNPQPQANYTTQPARPAPYPAQAPQIMATQPVPLYPPQQHPEMLAPPRTPPITYPPQANPQAFPPQNRLQPFPPQAEAQAYPPQANPQAYPPQAKPQAFPPQADPQAYPPQGKQQAYPPSVNPQAFPSQTAFQAPRPVQFPPPASFHHRNRWEDRWALVTACFPCLTFGQIAEIVDNGHTTWATGGMLYCVIASFIGMPCLMSRTYRTKLRNQHGLVESPAPDWVTRFCCEWCALYQEYRELQLWGFNPSIGCLGNMNRNQQQQVGMVPSMHQTMMG</sequence>
<feature type="transmembrane region" description="Helical" evidence="2">
    <location>
        <begin position="245"/>
        <end position="264"/>
    </location>
</feature>
<dbReference type="PANTHER" id="PTHR15907">
    <property type="entry name" value="DUF614 FAMILY PROTEIN-RELATED"/>
    <property type="match status" value="1"/>
</dbReference>
<dbReference type="InterPro" id="IPR006461">
    <property type="entry name" value="PLAC_motif_containing"/>
</dbReference>
<evidence type="ECO:0000313" key="3">
    <source>
        <dbReference type="EMBL" id="KAA8538136.1"/>
    </source>
</evidence>